<dbReference type="GO" id="GO:0019698">
    <property type="term" value="P:D-galacturonate catabolic process"/>
    <property type="evidence" value="ECO:0007669"/>
    <property type="project" value="TreeGrafter"/>
</dbReference>
<dbReference type="InterPro" id="IPR044144">
    <property type="entry name" value="SAF_UxaA/GarD"/>
</dbReference>
<organism evidence="4 5">
    <name type="scientific">Weizmannia acidilactici</name>
    <dbReference type="NCBI Taxonomy" id="2607726"/>
    <lineage>
        <taxon>Bacteria</taxon>
        <taxon>Bacillati</taxon>
        <taxon>Bacillota</taxon>
        <taxon>Bacilli</taxon>
        <taxon>Bacillales</taxon>
        <taxon>Bacillaceae</taxon>
        <taxon>Heyndrickxia</taxon>
    </lineage>
</organism>
<evidence type="ECO:0000256" key="2">
    <source>
        <dbReference type="ARBA" id="ARBA00023239"/>
    </source>
</evidence>
<comment type="similarity">
    <text evidence="1">Belongs to the UxaA family.</text>
</comment>
<comment type="caution">
    <text evidence="4">The sequence shown here is derived from an EMBL/GenBank/DDBJ whole genome shotgun (WGS) entry which is preliminary data.</text>
</comment>
<dbReference type="GO" id="GO:0016829">
    <property type="term" value="F:lyase activity"/>
    <property type="evidence" value="ECO:0007669"/>
    <property type="project" value="UniProtKB-KW"/>
</dbReference>
<dbReference type="InterPro" id="IPR013974">
    <property type="entry name" value="SAF"/>
</dbReference>
<dbReference type="SMART" id="SM00858">
    <property type="entry name" value="SAF"/>
    <property type="match status" value="1"/>
</dbReference>
<proteinExistence type="inferred from homology"/>
<dbReference type="Pfam" id="PF20629">
    <property type="entry name" value="GD_AH_C"/>
    <property type="match status" value="1"/>
</dbReference>
<dbReference type="Gene3D" id="2.30.130.110">
    <property type="match status" value="1"/>
</dbReference>
<dbReference type="InterPro" id="IPR052172">
    <property type="entry name" value="UxaA_altronate/galactarate_dh"/>
</dbReference>
<sequence length="496" mass="54536">MKNKTIQLHPRDNVIVALQDLQPGETVVLGNKTLMVNEVVKRGHKIATEDISENTNIIKYGSPIGHATQSISKGSWVHTHNVSTNLSGKIEYEYNPELNPNIYPKESRTFKGYLRKNGKAGIRNDLYIIPTVGCINMIGDLIVEQFKQNHPDNGAFDEIILFKHPYGCSQLGDDLENTQKILIDAAKHPNAGGVLVFGLGCENNQLDEMKKQMGEFDEARVKFMICQNVEDEVETGVRLLEELNDAAKNDQRVDLPLSELKIGLKCGGSDGFSGITGNPLLGRFSDYIVSQGGSTVLTEVPEMFGAEKVLLARAKNKDVFNKIVTLINNFKDYFASYGQPIYENPSPGNKAGGITTLEDKSLGCTQKAGTSAVVDVLEYGEKIKEKGLSLLQAPGNDLVSSTALAAADCQMVLFTTGRGTPFGTFVPTVKVSTNTQLYETKKQWIDFNAGQLLDKTMDEVAEQFIQFIIEVASGKKTKNELRHIHDIAIFKNGVTE</sequence>
<reference evidence="4 5" key="1">
    <citation type="submission" date="2019-09" db="EMBL/GenBank/DDBJ databases">
        <title>Draft genome sequence of Bacillus sp. JC-7.</title>
        <authorList>
            <person name="Tanaka N."/>
            <person name="Shiwa Y."/>
            <person name="Fujita N."/>
            <person name="Tanasupawat S."/>
        </authorList>
    </citation>
    <scope>NUCLEOTIDE SEQUENCE [LARGE SCALE GENOMIC DNA]</scope>
    <source>
        <strain evidence="4 5">JC-7</strain>
    </source>
</reference>
<keyword evidence="2" id="KW-0456">Lyase</keyword>
<dbReference type="PANTHER" id="PTHR30536:SF5">
    <property type="entry name" value="ALTRONATE DEHYDRATASE"/>
    <property type="match status" value="1"/>
</dbReference>
<evidence type="ECO:0000313" key="4">
    <source>
        <dbReference type="EMBL" id="GER69753.1"/>
    </source>
</evidence>
<evidence type="ECO:0000256" key="1">
    <source>
        <dbReference type="ARBA" id="ARBA00010986"/>
    </source>
</evidence>
<dbReference type="InterPro" id="IPR007392">
    <property type="entry name" value="GD_AH_second"/>
</dbReference>
<dbReference type="Pfam" id="PF04295">
    <property type="entry name" value="GD_AH_second"/>
    <property type="match status" value="1"/>
</dbReference>
<dbReference type="InterPro" id="IPR048332">
    <property type="entry name" value="GD_AH_C"/>
</dbReference>
<keyword evidence="4" id="KW-0378">Hydrolase</keyword>
<evidence type="ECO:0000259" key="3">
    <source>
        <dbReference type="SMART" id="SM00858"/>
    </source>
</evidence>
<name>A0A5J4JCN7_9BACI</name>
<dbReference type="RefSeq" id="WP_253718598.1">
    <property type="nucleotide sequence ID" value="NZ_BKZQ01000010.1"/>
</dbReference>
<dbReference type="PANTHER" id="PTHR30536">
    <property type="entry name" value="ALTRONATE/GALACTARATE DEHYDRATASE"/>
    <property type="match status" value="1"/>
</dbReference>
<dbReference type="EMBL" id="BKZQ01000010">
    <property type="protein sequence ID" value="GER69753.1"/>
    <property type="molecule type" value="Genomic_DNA"/>
</dbReference>
<protein>
    <submittedName>
        <fullName evidence="4">Altronate hydrolase</fullName>
    </submittedName>
</protein>
<keyword evidence="5" id="KW-1185">Reference proteome</keyword>
<gene>
    <name evidence="4" type="primary">uxaA</name>
    <name evidence="4" type="ORF">BpJC7_10560</name>
</gene>
<accession>A0A5J4JCN7</accession>
<dbReference type="Pfam" id="PF08666">
    <property type="entry name" value="SAF"/>
    <property type="match status" value="1"/>
</dbReference>
<feature type="domain" description="SAF" evidence="3">
    <location>
        <begin position="12"/>
        <end position="83"/>
    </location>
</feature>
<dbReference type="GO" id="GO:0016787">
    <property type="term" value="F:hydrolase activity"/>
    <property type="evidence" value="ECO:0007669"/>
    <property type="project" value="UniProtKB-KW"/>
</dbReference>
<dbReference type="Proteomes" id="UP000391919">
    <property type="component" value="Unassembled WGS sequence"/>
</dbReference>
<dbReference type="AlphaFoldDB" id="A0A5J4JCN7"/>
<evidence type="ECO:0000313" key="5">
    <source>
        <dbReference type="Proteomes" id="UP000391919"/>
    </source>
</evidence>
<dbReference type="CDD" id="cd11613">
    <property type="entry name" value="SAF_AH_GD"/>
    <property type="match status" value="1"/>
</dbReference>